<dbReference type="InterPro" id="IPR009057">
    <property type="entry name" value="Homeodomain-like_sf"/>
</dbReference>
<dbReference type="PROSITE" id="PS50977">
    <property type="entry name" value="HTH_TETR_2"/>
    <property type="match status" value="1"/>
</dbReference>
<gene>
    <name evidence="5" type="ORF">GLW07_07255</name>
</gene>
<proteinExistence type="predicted"/>
<dbReference type="SUPFAM" id="SSF48498">
    <property type="entry name" value="Tetracyclin repressor-like, C-terminal domain"/>
    <property type="match status" value="1"/>
</dbReference>
<evidence type="ECO:0000259" key="4">
    <source>
        <dbReference type="PROSITE" id="PS50977"/>
    </source>
</evidence>
<keyword evidence="3" id="KW-0472">Membrane</keyword>
<evidence type="ECO:0000313" key="6">
    <source>
        <dbReference type="Proteomes" id="UP000447833"/>
    </source>
</evidence>
<dbReference type="Gene3D" id="1.10.357.10">
    <property type="entry name" value="Tetracycline Repressor, domain 2"/>
    <property type="match status" value="1"/>
</dbReference>
<dbReference type="SUPFAM" id="SSF46689">
    <property type="entry name" value="Homeodomain-like"/>
    <property type="match status" value="1"/>
</dbReference>
<dbReference type="Gene3D" id="1.10.10.60">
    <property type="entry name" value="Homeodomain-like"/>
    <property type="match status" value="1"/>
</dbReference>
<dbReference type="PRINTS" id="PR00455">
    <property type="entry name" value="HTHTETR"/>
</dbReference>
<accession>A0A845EX68</accession>
<sequence>MKKEENNIEWLFDEEVSDSGDLTEKQKRIVKAAVEMFQEKGFSASSTSEIARRAGVAEGTIFRHYRTKKDLLLAIVTPVMSHLVAPFIVKDLDKVLKQDYEHYEDFLKAVVRNRQTFIRKHLPIVKILIQEIPFHEELRTQFIEHIAKDLFDRFGKVVVHFQEKGELIEIPSSSAIRLSLTAILGFFLARYIMVPDRDWDDEKEIEITVQFILHGLKAR</sequence>
<dbReference type="InterPro" id="IPR001647">
    <property type="entry name" value="HTH_TetR"/>
</dbReference>
<dbReference type="EMBL" id="WMEY01000002">
    <property type="protein sequence ID" value="MYL63150.1"/>
    <property type="molecule type" value="Genomic_DNA"/>
</dbReference>
<feature type="domain" description="HTH tetR-type" evidence="4">
    <location>
        <begin position="23"/>
        <end position="83"/>
    </location>
</feature>
<name>A0A845EX68_9BACL</name>
<protein>
    <submittedName>
        <fullName evidence="5">TetR family transcriptional regulator</fullName>
    </submittedName>
</protein>
<dbReference type="AlphaFoldDB" id="A0A845EX68"/>
<feature type="transmembrane region" description="Helical" evidence="3">
    <location>
        <begin position="71"/>
        <end position="89"/>
    </location>
</feature>
<reference evidence="5 6" key="1">
    <citation type="submission" date="2019-11" db="EMBL/GenBank/DDBJ databases">
        <title>Genome sequences of 17 halophilic strains isolated from different environments.</title>
        <authorList>
            <person name="Furrow R.E."/>
        </authorList>
    </citation>
    <scope>NUCLEOTIDE SEQUENCE [LARGE SCALE GENOMIC DNA]</scope>
    <source>
        <strain evidence="5 6">22506_14_FS</strain>
    </source>
</reference>
<dbReference type="PANTHER" id="PTHR30055">
    <property type="entry name" value="HTH-TYPE TRANSCRIPTIONAL REGULATOR RUTR"/>
    <property type="match status" value="1"/>
</dbReference>
<dbReference type="PANTHER" id="PTHR30055:SF222">
    <property type="entry name" value="REGULATORY PROTEIN"/>
    <property type="match status" value="1"/>
</dbReference>
<dbReference type="Proteomes" id="UP000447833">
    <property type="component" value="Unassembled WGS sequence"/>
</dbReference>
<dbReference type="GO" id="GO:0006355">
    <property type="term" value="P:regulation of DNA-templated transcription"/>
    <property type="evidence" value="ECO:0007669"/>
    <property type="project" value="UniProtKB-ARBA"/>
</dbReference>
<dbReference type="RefSeq" id="WP_160918823.1">
    <property type="nucleotide sequence ID" value="NZ_WMEY01000002.1"/>
</dbReference>
<feature type="DNA-binding region" description="H-T-H motif" evidence="2">
    <location>
        <begin position="46"/>
        <end position="65"/>
    </location>
</feature>
<dbReference type="InterPro" id="IPR050109">
    <property type="entry name" value="HTH-type_TetR-like_transc_reg"/>
</dbReference>
<dbReference type="Pfam" id="PF00440">
    <property type="entry name" value="TetR_N"/>
    <property type="match status" value="1"/>
</dbReference>
<dbReference type="GO" id="GO:0003677">
    <property type="term" value="F:DNA binding"/>
    <property type="evidence" value="ECO:0007669"/>
    <property type="project" value="UniProtKB-UniRule"/>
</dbReference>
<comment type="caution">
    <text evidence="5">The sequence shown here is derived from an EMBL/GenBank/DDBJ whole genome shotgun (WGS) entry which is preliminary data.</text>
</comment>
<evidence type="ECO:0000313" key="5">
    <source>
        <dbReference type="EMBL" id="MYL63150.1"/>
    </source>
</evidence>
<keyword evidence="1 2" id="KW-0238">DNA-binding</keyword>
<evidence type="ECO:0000256" key="3">
    <source>
        <dbReference type="SAM" id="Phobius"/>
    </source>
</evidence>
<keyword evidence="3" id="KW-0812">Transmembrane</keyword>
<evidence type="ECO:0000256" key="2">
    <source>
        <dbReference type="PROSITE-ProRule" id="PRU00335"/>
    </source>
</evidence>
<evidence type="ECO:0000256" key="1">
    <source>
        <dbReference type="ARBA" id="ARBA00023125"/>
    </source>
</evidence>
<organism evidence="5 6">
    <name type="scientific">Guptibacillus hwajinpoensis</name>
    <dbReference type="NCBI Taxonomy" id="208199"/>
    <lineage>
        <taxon>Bacteria</taxon>
        <taxon>Bacillati</taxon>
        <taxon>Bacillota</taxon>
        <taxon>Bacilli</taxon>
        <taxon>Bacillales</taxon>
        <taxon>Guptibacillaceae</taxon>
        <taxon>Guptibacillus</taxon>
    </lineage>
</organism>
<keyword evidence="3" id="KW-1133">Transmembrane helix</keyword>
<dbReference type="InterPro" id="IPR036271">
    <property type="entry name" value="Tet_transcr_reg_TetR-rel_C_sf"/>
</dbReference>